<evidence type="ECO:0000259" key="2">
    <source>
        <dbReference type="PROSITE" id="PS51168"/>
    </source>
</evidence>
<dbReference type="EC" id="5.4.99.5" evidence="1"/>
<dbReference type="Proteomes" id="UP001595799">
    <property type="component" value="Unassembled WGS sequence"/>
</dbReference>
<feature type="domain" description="Chorismate mutase" evidence="2">
    <location>
        <begin position="2"/>
        <end position="91"/>
    </location>
</feature>
<keyword evidence="3" id="KW-0413">Isomerase</keyword>
<organism evidence="3 4">
    <name type="scientific">Fodinicurvata halophila</name>
    <dbReference type="NCBI Taxonomy" id="1419723"/>
    <lineage>
        <taxon>Bacteria</taxon>
        <taxon>Pseudomonadati</taxon>
        <taxon>Pseudomonadota</taxon>
        <taxon>Alphaproteobacteria</taxon>
        <taxon>Rhodospirillales</taxon>
        <taxon>Rhodovibrionaceae</taxon>
        <taxon>Fodinicurvata</taxon>
    </lineage>
</organism>
<keyword evidence="4" id="KW-1185">Reference proteome</keyword>
<comment type="caution">
    <text evidence="3">The sequence shown here is derived from an EMBL/GenBank/DDBJ whole genome shotgun (WGS) entry which is preliminary data.</text>
</comment>
<evidence type="ECO:0000256" key="1">
    <source>
        <dbReference type="ARBA" id="ARBA00012404"/>
    </source>
</evidence>
<dbReference type="GO" id="GO:0004106">
    <property type="term" value="F:chorismate mutase activity"/>
    <property type="evidence" value="ECO:0007669"/>
    <property type="project" value="UniProtKB-EC"/>
</dbReference>
<dbReference type="SMART" id="SM00830">
    <property type="entry name" value="CM_2"/>
    <property type="match status" value="1"/>
</dbReference>
<accession>A0ABV8UMP0</accession>
<gene>
    <name evidence="3" type="ORF">ACFOW6_13355</name>
</gene>
<dbReference type="InterPro" id="IPR036979">
    <property type="entry name" value="CM_dom_sf"/>
</dbReference>
<evidence type="ECO:0000313" key="4">
    <source>
        <dbReference type="Proteomes" id="UP001595799"/>
    </source>
</evidence>
<reference evidence="4" key="1">
    <citation type="journal article" date="2019" name="Int. J. Syst. Evol. Microbiol.">
        <title>The Global Catalogue of Microorganisms (GCM) 10K type strain sequencing project: providing services to taxonomists for standard genome sequencing and annotation.</title>
        <authorList>
            <consortium name="The Broad Institute Genomics Platform"/>
            <consortium name="The Broad Institute Genome Sequencing Center for Infectious Disease"/>
            <person name="Wu L."/>
            <person name="Ma J."/>
        </authorList>
    </citation>
    <scope>NUCLEOTIDE SEQUENCE [LARGE SCALE GENOMIC DNA]</scope>
    <source>
        <strain evidence="4">CECT 8472</strain>
    </source>
</reference>
<protein>
    <recommendedName>
        <fullName evidence="1">chorismate mutase</fullName>
        <ecNumber evidence="1">5.4.99.5</ecNumber>
    </recommendedName>
</protein>
<name>A0ABV8UMP0_9PROT</name>
<proteinExistence type="predicted"/>
<dbReference type="Gene3D" id="1.20.59.10">
    <property type="entry name" value="Chorismate mutase"/>
    <property type="match status" value="1"/>
</dbReference>
<evidence type="ECO:0000313" key="3">
    <source>
        <dbReference type="EMBL" id="MFC4352532.1"/>
    </source>
</evidence>
<sequence>MDQGDPSLDELRSEIDRIDDALHDLLMRRTEVSRKVRDAKGDTPAVIRPAREVQVLRRLLGRHRGSLPGAVLVRIWREIFSDSLAQQGPFSVAVLNDGSEASLVGMARDHFGILTPIQEHSSPLRVVNAVAEGEASVGLVPPPEHESADPWWRYLAREGNDVPRVISRLPLAAAATPSTPPGQSGLMIGLVPPESSGEDSSYLIVETRSHLSRGALKELFEKSGLSPDNIYVQRSADSGHGEDLLMVELPGFITDDDERLNTLMDIEGERLNALWVVGSYPLPFQASPLSEPQAAQKEREKP</sequence>
<dbReference type="PROSITE" id="PS51168">
    <property type="entry name" value="CHORISMATE_MUT_2"/>
    <property type="match status" value="1"/>
</dbReference>
<dbReference type="InterPro" id="IPR002701">
    <property type="entry name" value="CM_II_prokaryot"/>
</dbReference>
<dbReference type="Pfam" id="PF01817">
    <property type="entry name" value="CM_2"/>
    <property type="match status" value="1"/>
</dbReference>
<dbReference type="EMBL" id="JBHSCW010000007">
    <property type="protein sequence ID" value="MFC4352532.1"/>
    <property type="molecule type" value="Genomic_DNA"/>
</dbReference>
<dbReference type="InterPro" id="IPR036263">
    <property type="entry name" value="Chorismate_II_sf"/>
</dbReference>
<dbReference type="SUPFAM" id="SSF48600">
    <property type="entry name" value="Chorismate mutase II"/>
    <property type="match status" value="1"/>
</dbReference>
<dbReference type="RefSeq" id="WP_382422881.1">
    <property type="nucleotide sequence ID" value="NZ_JBHSCW010000007.1"/>
</dbReference>